<evidence type="ECO:0000259" key="11">
    <source>
        <dbReference type="PROSITE" id="PS00434"/>
    </source>
</evidence>
<protein>
    <submittedName>
        <fullName evidence="13">Heat shock factor protein 1 isoform X9</fullName>
    </submittedName>
</protein>
<evidence type="ECO:0000256" key="2">
    <source>
        <dbReference type="ARBA" id="ARBA00006403"/>
    </source>
</evidence>
<dbReference type="SUPFAM" id="SSF46785">
    <property type="entry name" value="Winged helix' DNA-binding domain"/>
    <property type="match status" value="1"/>
</dbReference>
<comment type="similarity">
    <text evidence="2 9">Belongs to the HSF family.</text>
</comment>
<evidence type="ECO:0000256" key="4">
    <source>
        <dbReference type="ARBA" id="ARBA00023016"/>
    </source>
</evidence>
<sequence>MDLPVGAGAAGPSNVPAFLTKLWTLVSDPDTDALICWSPSGNSFHVFDQGQFAKEVLPKYFKHNNMASFVRQLNMYGFRKVVHIEQGGLVKPERDDTEFQHPCFLRGQEQLLENIKRKVTSVSTLKSEDIKIHQDSVTKLLTDVQLMKGKQECMDSKLLAMKHENEALWREVASLRQKHAQQQKVVNKLIQFLISLVQSNRILGVKRKIPLMLSDSSSAHSVPKYARQYSLERVHGPGSYSASSPAYSGSSLYAPDPVTSSGPIISDITELAPTSPLASSGRSIDERNELSDHLDAMDSNLDNLQTMLTSHGFSVDTSALLDIQELLSPQDPPRPLEAENSSPDSGKQLVHYTAQPLFLLDPDAVDTGNNELPVLFELGEGSYFSEGDDYTDDPTISLLTGSEATKAKDPTVS</sequence>
<keyword evidence="8" id="KW-0539">Nucleus</keyword>
<accession>A0AAX6S9G2</accession>
<dbReference type="GO" id="GO:0003700">
    <property type="term" value="F:DNA-binding transcription factor activity"/>
    <property type="evidence" value="ECO:0007669"/>
    <property type="project" value="InterPro"/>
</dbReference>
<keyword evidence="6" id="KW-0010">Activator</keyword>
<dbReference type="PANTHER" id="PTHR10015:SF274">
    <property type="entry name" value="HEAT SHOCK FACTOR PROTEIN 1"/>
    <property type="match status" value="1"/>
</dbReference>
<dbReference type="AlphaFoldDB" id="A0AAX6S9G2"/>
<gene>
    <name evidence="13" type="primary">Hsf1</name>
</gene>
<evidence type="ECO:0000256" key="3">
    <source>
        <dbReference type="ARBA" id="ARBA00023015"/>
    </source>
</evidence>
<dbReference type="Gene3D" id="1.10.10.10">
    <property type="entry name" value="Winged helix-like DNA-binding domain superfamily/Winged helix DNA-binding domain"/>
    <property type="match status" value="1"/>
</dbReference>
<evidence type="ECO:0000256" key="7">
    <source>
        <dbReference type="ARBA" id="ARBA00023163"/>
    </source>
</evidence>
<keyword evidence="7" id="KW-0804">Transcription</keyword>
<dbReference type="GeneID" id="101724242"/>
<keyword evidence="12" id="KW-1185">Reference proteome</keyword>
<evidence type="ECO:0000256" key="9">
    <source>
        <dbReference type="RuleBase" id="RU004020"/>
    </source>
</evidence>
<comment type="subcellular location">
    <subcellularLocation>
        <location evidence="1">Nucleus</location>
    </subcellularLocation>
</comment>
<feature type="region of interest" description="Disordered" evidence="10">
    <location>
        <begin position="328"/>
        <end position="347"/>
    </location>
</feature>
<dbReference type="SMART" id="SM00415">
    <property type="entry name" value="HSF"/>
    <property type="match status" value="1"/>
</dbReference>
<dbReference type="Proteomes" id="UP000694906">
    <property type="component" value="Unplaced"/>
</dbReference>
<keyword evidence="5" id="KW-0238">DNA-binding</keyword>
<evidence type="ECO:0000313" key="12">
    <source>
        <dbReference type="Proteomes" id="UP000694906"/>
    </source>
</evidence>
<reference evidence="13" key="1">
    <citation type="submission" date="2025-08" db="UniProtKB">
        <authorList>
            <consortium name="RefSeq"/>
        </authorList>
    </citation>
    <scope>IDENTIFICATION</scope>
</reference>
<dbReference type="InterPro" id="IPR010542">
    <property type="entry name" value="Vert_HSTF_C"/>
</dbReference>
<evidence type="ECO:0000256" key="5">
    <source>
        <dbReference type="ARBA" id="ARBA00023125"/>
    </source>
</evidence>
<dbReference type="InterPro" id="IPR036388">
    <property type="entry name" value="WH-like_DNA-bd_sf"/>
</dbReference>
<dbReference type="InterPro" id="IPR036390">
    <property type="entry name" value="WH_DNA-bd_sf"/>
</dbReference>
<dbReference type="Pfam" id="PF00447">
    <property type="entry name" value="HSF_DNA-bind"/>
    <property type="match status" value="1"/>
</dbReference>
<dbReference type="PROSITE" id="PS00434">
    <property type="entry name" value="HSF_DOMAIN"/>
    <property type="match status" value="1"/>
</dbReference>
<dbReference type="FunFam" id="1.10.10.10:FF:000027">
    <property type="entry name" value="Heat shock transcription factor 1"/>
    <property type="match status" value="1"/>
</dbReference>
<keyword evidence="3" id="KW-0805">Transcription regulation</keyword>
<evidence type="ECO:0000256" key="8">
    <source>
        <dbReference type="ARBA" id="ARBA00023242"/>
    </source>
</evidence>
<evidence type="ECO:0000313" key="13">
    <source>
        <dbReference type="RefSeq" id="XP_021106076.1"/>
    </source>
</evidence>
<evidence type="ECO:0000256" key="6">
    <source>
        <dbReference type="ARBA" id="ARBA00023159"/>
    </source>
</evidence>
<dbReference type="CTD" id="3297"/>
<evidence type="ECO:0000256" key="1">
    <source>
        <dbReference type="ARBA" id="ARBA00004123"/>
    </source>
</evidence>
<feature type="domain" description="HSF-type DNA-binding" evidence="11">
    <location>
        <begin position="57"/>
        <end position="81"/>
    </location>
</feature>
<keyword evidence="4 13" id="KW-0346">Stress response</keyword>
<dbReference type="Pfam" id="PF06546">
    <property type="entry name" value="Vert_HS_TF"/>
    <property type="match status" value="1"/>
</dbReference>
<name>A0AAX6S9G2_HETGA</name>
<dbReference type="PANTHER" id="PTHR10015">
    <property type="entry name" value="HEAT SHOCK TRANSCRIPTION FACTOR"/>
    <property type="match status" value="1"/>
</dbReference>
<dbReference type="PRINTS" id="PR00056">
    <property type="entry name" value="HSFDOMAIN"/>
</dbReference>
<dbReference type="GO" id="GO:0005634">
    <property type="term" value="C:nucleus"/>
    <property type="evidence" value="ECO:0007669"/>
    <property type="project" value="UniProtKB-SubCell"/>
</dbReference>
<dbReference type="GO" id="GO:0043565">
    <property type="term" value="F:sequence-specific DNA binding"/>
    <property type="evidence" value="ECO:0007669"/>
    <property type="project" value="InterPro"/>
</dbReference>
<organism evidence="12 13">
    <name type="scientific">Heterocephalus glaber</name>
    <name type="common">Naked mole rat</name>
    <dbReference type="NCBI Taxonomy" id="10181"/>
    <lineage>
        <taxon>Eukaryota</taxon>
        <taxon>Metazoa</taxon>
        <taxon>Chordata</taxon>
        <taxon>Craniata</taxon>
        <taxon>Vertebrata</taxon>
        <taxon>Euteleostomi</taxon>
        <taxon>Mammalia</taxon>
        <taxon>Eutheria</taxon>
        <taxon>Euarchontoglires</taxon>
        <taxon>Glires</taxon>
        <taxon>Rodentia</taxon>
        <taxon>Hystricomorpha</taxon>
        <taxon>Bathyergidae</taxon>
        <taxon>Heterocephalus</taxon>
    </lineage>
</organism>
<proteinExistence type="inferred from homology"/>
<dbReference type="InterPro" id="IPR000232">
    <property type="entry name" value="HSF_DNA-bd"/>
</dbReference>
<dbReference type="RefSeq" id="XP_021106076.1">
    <property type="nucleotide sequence ID" value="XM_021250417.1"/>
</dbReference>
<feature type="region of interest" description="Disordered" evidence="10">
    <location>
        <begin position="394"/>
        <end position="413"/>
    </location>
</feature>
<evidence type="ECO:0000256" key="10">
    <source>
        <dbReference type="SAM" id="MobiDB-lite"/>
    </source>
</evidence>